<dbReference type="AlphaFoldDB" id="A0A3B7MMW7"/>
<evidence type="ECO:0000313" key="10">
    <source>
        <dbReference type="Proteomes" id="UP000261812"/>
    </source>
</evidence>
<dbReference type="Pfam" id="PF23016">
    <property type="entry name" value="RsmI_C"/>
    <property type="match status" value="1"/>
</dbReference>
<dbReference type="CDD" id="cd11648">
    <property type="entry name" value="RsmI"/>
    <property type="match status" value="1"/>
</dbReference>
<dbReference type="NCBIfam" id="TIGR00096">
    <property type="entry name" value="16S rRNA (cytidine(1402)-2'-O)-methyltransferase"/>
    <property type="match status" value="1"/>
</dbReference>
<organism evidence="9 10">
    <name type="scientific">Thermosynechococcus sichuanensis E542</name>
    <dbReference type="NCBI Taxonomy" id="2016101"/>
    <lineage>
        <taxon>Bacteria</taxon>
        <taxon>Bacillati</taxon>
        <taxon>Cyanobacteriota</taxon>
        <taxon>Cyanophyceae</taxon>
        <taxon>Acaryochloridales</taxon>
        <taxon>Thermosynechococcaceae</taxon>
        <taxon>Thermosynechococcus</taxon>
        <taxon>Thermosynechococcus sichuanensis</taxon>
    </lineage>
</organism>
<dbReference type="InterPro" id="IPR053910">
    <property type="entry name" value="RsmI_HTH"/>
</dbReference>
<gene>
    <name evidence="6 9" type="primary">rsmI</name>
    <name evidence="9" type="ORF">D3A95_11130</name>
</gene>
<keyword evidence="4 6" id="KW-0808">Transferase</keyword>
<feature type="domain" description="Tetrapyrrole methylase" evidence="7">
    <location>
        <begin position="6"/>
        <end position="205"/>
    </location>
</feature>
<dbReference type="Gene3D" id="3.30.950.10">
    <property type="entry name" value="Methyltransferase, Cobalt-precorrin-4 Transmethylase, Domain 2"/>
    <property type="match status" value="1"/>
</dbReference>
<dbReference type="GO" id="GO:0005737">
    <property type="term" value="C:cytoplasm"/>
    <property type="evidence" value="ECO:0007669"/>
    <property type="project" value="UniProtKB-SubCell"/>
</dbReference>
<proteinExistence type="inferred from homology"/>
<dbReference type="PANTHER" id="PTHR46111">
    <property type="entry name" value="RIBOSOMAL RNA SMALL SUBUNIT METHYLTRANSFERASE I"/>
    <property type="match status" value="1"/>
</dbReference>
<dbReference type="FunFam" id="3.40.1010.10:FF:000002">
    <property type="entry name" value="Ribosomal RNA small subunit methyltransferase I"/>
    <property type="match status" value="1"/>
</dbReference>
<dbReference type="SUPFAM" id="SSF53790">
    <property type="entry name" value="Tetrapyrrole methylase"/>
    <property type="match status" value="1"/>
</dbReference>
<feature type="domain" description="RsmI HTH" evidence="8">
    <location>
        <begin position="238"/>
        <end position="277"/>
    </location>
</feature>
<dbReference type="Proteomes" id="UP000261812">
    <property type="component" value="Chromosome"/>
</dbReference>
<dbReference type="InterPro" id="IPR014776">
    <property type="entry name" value="4pyrrole_Mease_sub2"/>
</dbReference>
<dbReference type="PIRSF" id="PIRSF005917">
    <property type="entry name" value="MTase_YraL"/>
    <property type="match status" value="1"/>
</dbReference>
<dbReference type="PROSITE" id="PS01296">
    <property type="entry name" value="RSMI"/>
    <property type="match status" value="1"/>
</dbReference>
<keyword evidence="5 6" id="KW-0949">S-adenosyl-L-methionine</keyword>
<protein>
    <recommendedName>
        <fullName evidence="6">Ribosomal RNA small subunit methyltransferase I</fullName>
        <ecNumber evidence="6">2.1.1.198</ecNumber>
    </recommendedName>
    <alternativeName>
        <fullName evidence="6">16S rRNA 2'-O-ribose C1402 methyltransferase</fullName>
    </alternativeName>
    <alternativeName>
        <fullName evidence="6">rRNA (cytidine-2'-O-)-methyltransferase RsmI</fullName>
    </alternativeName>
</protein>
<accession>A0A3B7MMW7</accession>
<keyword evidence="1 6" id="KW-0963">Cytoplasm</keyword>
<dbReference type="InterPro" id="IPR014777">
    <property type="entry name" value="4pyrrole_Mease_sub1"/>
</dbReference>
<dbReference type="InterPro" id="IPR035996">
    <property type="entry name" value="4pyrrol_Methylase_sf"/>
</dbReference>
<evidence type="ECO:0000256" key="1">
    <source>
        <dbReference type="ARBA" id="ARBA00022490"/>
    </source>
</evidence>
<comment type="function">
    <text evidence="6">Catalyzes the 2'-O-methylation of the ribose of cytidine 1402 (C1402) in 16S rRNA.</text>
</comment>
<evidence type="ECO:0000259" key="7">
    <source>
        <dbReference type="Pfam" id="PF00590"/>
    </source>
</evidence>
<dbReference type="FunFam" id="3.30.950.10:FF:000002">
    <property type="entry name" value="Ribosomal RNA small subunit methyltransferase I"/>
    <property type="match status" value="1"/>
</dbReference>
<evidence type="ECO:0000256" key="5">
    <source>
        <dbReference type="ARBA" id="ARBA00022691"/>
    </source>
</evidence>
<dbReference type="EMBL" id="CP032152">
    <property type="protein sequence ID" value="AXY68426.1"/>
    <property type="molecule type" value="Genomic_DNA"/>
</dbReference>
<dbReference type="InterPro" id="IPR000878">
    <property type="entry name" value="4pyrrol_Mease"/>
</dbReference>
<dbReference type="KEGG" id="tsq:D3A95_11130"/>
<reference evidence="10" key="1">
    <citation type="submission" date="2018-09" db="EMBL/GenBank/DDBJ databases">
        <title>Complete genome sequence of thermophilic cyanobacteria strain Thermosynechococcus elongatus PKUAC-SCTE542.</title>
        <authorList>
            <person name="Liang Y."/>
            <person name="Tang J."/>
            <person name="Daroch M."/>
        </authorList>
    </citation>
    <scope>NUCLEOTIDE SEQUENCE [LARGE SCALE GENOMIC DNA]</scope>
    <source>
        <strain evidence="10">E542</strain>
    </source>
</reference>
<keyword evidence="10" id="KW-1185">Reference proteome</keyword>
<dbReference type="RefSeq" id="WP_181495049.1">
    <property type="nucleotide sequence ID" value="NZ_CP032152.1"/>
</dbReference>
<comment type="catalytic activity">
    <reaction evidence="6">
        <text>cytidine(1402) in 16S rRNA + S-adenosyl-L-methionine = 2'-O-methylcytidine(1402) in 16S rRNA + S-adenosyl-L-homocysteine + H(+)</text>
        <dbReference type="Rhea" id="RHEA:42924"/>
        <dbReference type="Rhea" id="RHEA-COMP:10285"/>
        <dbReference type="Rhea" id="RHEA-COMP:10286"/>
        <dbReference type="ChEBI" id="CHEBI:15378"/>
        <dbReference type="ChEBI" id="CHEBI:57856"/>
        <dbReference type="ChEBI" id="CHEBI:59789"/>
        <dbReference type="ChEBI" id="CHEBI:74495"/>
        <dbReference type="ChEBI" id="CHEBI:82748"/>
        <dbReference type="EC" id="2.1.1.198"/>
    </reaction>
</comment>
<evidence type="ECO:0000256" key="4">
    <source>
        <dbReference type="ARBA" id="ARBA00022679"/>
    </source>
</evidence>
<dbReference type="Pfam" id="PF00590">
    <property type="entry name" value="TP_methylase"/>
    <property type="match status" value="1"/>
</dbReference>
<evidence type="ECO:0000256" key="3">
    <source>
        <dbReference type="ARBA" id="ARBA00022603"/>
    </source>
</evidence>
<keyword evidence="3 6" id="KW-0489">Methyltransferase</keyword>
<evidence type="ECO:0000256" key="2">
    <source>
        <dbReference type="ARBA" id="ARBA00022552"/>
    </source>
</evidence>
<evidence type="ECO:0000256" key="6">
    <source>
        <dbReference type="HAMAP-Rule" id="MF_01877"/>
    </source>
</evidence>
<comment type="similarity">
    <text evidence="6">Belongs to the methyltransferase superfamily. RsmI family.</text>
</comment>
<evidence type="ECO:0000259" key="8">
    <source>
        <dbReference type="Pfam" id="PF23016"/>
    </source>
</evidence>
<dbReference type="Gene3D" id="3.40.1010.10">
    <property type="entry name" value="Cobalt-precorrin-4 Transmethylase, Domain 1"/>
    <property type="match status" value="1"/>
</dbReference>
<dbReference type="PANTHER" id="PTHR46111:SF1">
    <property type="entry name" value="RIBOSOMAL RNA SMALL SUBUNIT METHYLTRANSFERASE I"/>
    <property type="match status" value="1"/>
</dbReference>
<dbReference type="HAMAP" id="MF_01877">
    <property type="entry name" value="16SrRNA_methyltr_I"/>
    <property type="match status" value="1"/>
</dbReference>
<comment type="subcellular location">
    <subcellularLocation>
        <location evidence="6">Cytoplasm</location>
    </subcellularLocation>
</comment>
<name>A0A3B7MMW7_9CYAN</name>
<keyword evidence="2 6" id="KW-0698">rRNA processing</keyword>
<sequence length="281" mass="30744">MGIGQLWVVGTPIGNLEDMSARALRILKEVDLIAAEDTRHTGRLLQHFSIVTPQISLHEHNTQQRVPQLLQRLEAGQQIALVSDAGLPGVSDPGYELITACIAAAIPVTPIPGANAALTALMASGLPMNRFCFEGFLPTKGRDRQQRLAALQQETRTILLYEAPHRLLQTVTELCEILGSDRPLVLARELTKRHEEFWRGTLGTACTYLQEHPPRGEYTLVLGGAPEHSVAVNPDHLAEELAVLLSQGLSLTQASRQLAELTGLSRRDIYQLGLQLKQASP</sequence>
<dbReference type="InterPro" id="IPR018063">
    <property type="entry name" value="SAM_MeTrfase_RsmI_CS"/>
</dbReference>
<dbReference type="GO" id="GO:0070677">
    <property type="term" value="F:rRNA (cytosine-2'-O-)-methyltransferase activity"/>
    <property type="evidence" value="ECO:0007669"/>
    <property type="project" value="UniProtKB-UniRule"/>
</dbReference>
<dbReference type="InterPro" id="IPR008189">
    <property type="entry name" value="rRNA_ssu_MeTfrase_I"/>
</dbReference>
<evidence type="ECO:0000313" key="9">
    <source>
        <dbReference type="EMBL" id="AXY68426.1"/>
    </source>
</evidence>
<dbReference type="EC" id="2.1.1.198" evidence="6"/>